<accession>A0ACC1M2P4</accession>
<comment type="caution">
    <text evidence="1">The sequence shown here is derived from an EMBL/GenBank/DDBJ whole genome shotgun (WGS) entry which is preliminary data.</text>
</comment>
<reference evidence="1" key="1">
    <citation type="submission" date="2022-07" db="EMBL/GenBank/DDBJ databases">
        <title>Phylogenomic reconstructions and comparative analyses of Kickxellomycotina fungi.</title>
        <authorList>
            <person name="Reynolds N.K."/>
            <person name="Stajich J.E."/>
            <person name="Barry K."/>
            <person name="Grigoriev I.V."/>
            <person name="Crous P."/>
            <person name="Smith M.E."/>
        </authorList>
    </citation>
    <scope>NUCLEOTIDE SEQUENCE</scope>
    <source>
        <strain evidence="1">CBS 190363</strain>
    </source>
</reference>
<organism evidence="1 2">
    <name type="scientific">Coemansia aciculifera</name>
    <dbReference type="NCBI Taxonomy" id="417176"/>
    <lineage>
        <taxon>Eukaryota</taxon>
        <taxon>Fungi</taxon>
        <taxon>Fungi incertae sedis</taxon>
        <taxon>Zoopagomycota</taxon>
        <taxon>Kickxellomycotina</taxon>
        <taxon>Kickxellomycetes</taxon>
        <taxon>Kickxellales</taxon>
        <taxon>Kickxellaceae</taxon>
        <taxon>Coemansia</taxon>
    </lineage>
</organism>
<name>A0ACC1M2P4_9FUNG</name>
<gene>
    <name evidence="1" type="primary">CFT1_1</name>
    <name evidence="1" type="ORF">IWW38_003003</name>
</gene>
<dbReference type="EMBL" id="JANBVB010000613">
    <property type="protein sequence ID" value="KAJ2893034.1"/>
    <property type="molecule type" value="Genomic_DNA"/>
</dbReference>
<evidence type="ECO:0000313" key="2">
    <source>
        <dbReference type="Proteomes" id="UP001139981"/>
    </source>
</evidence>
<feature type="non-terminal residue" evidence="1">
    <location>
        <position position="1"/>
    </location>
</feature>
<evidence type="ECO:0000313" key="1">
    <source>
        <dbReference type="EMBL" id="KAJ2893034.1"/>
    </source>
</evidence>
<proteinExistence type="predicted"/>
<dbReference type="Proteomes" id="UP001139981">
    <property type="component" value="Unassembled WGS sequence"/>
</dbReference>
<keyword evidence="2" id="KW-1185">Reference proteome</keyword>
<protein>
    <submittedName>
        <fullName evidence="1">mRNA cleavage and polyadenylation factor subunit</fullName>
    </submittedName>
</protein>
<sequence length="1089" mass="118693">CAGNAWRGRLRVQQRAVGASVVAAIDVPGAPVRGVWTARCVAEYNIGGVIRAAADDVTALSDRFLVVSRDSSTSVFAVADGELQEIERTGFFTRGATLLVAELLACTRVVQVHAHGLRLVTGESAREAQTVAVASEIVAAEAADPLVLLRLATGAHVAYEADAESRLLRLVPTSELLLRCAVHVALFRDAHRVLATNTDVIRISGDRGSSNLAVVPEFDSLYADEDHRAQRKRLTAATQQTVRKKTTSGDKVYSDEMPLYAAVLLASGDLSILRMPECEPVWTTRRFDALPATLIPSPASEPSPADDAAPSMRVEQVRLAQLGSDSSSCIETLHLVALTTAGELAVYRAFEFADSREEAASHLALRFTRVSHDVFAYEPEYERRVLRAQQRQLAAFAAWSEADKERLEERAAEERVARERALEKAKREEEAVVADWGDDSDEEAEEEREGGSAGNKILVPPVDQDDLYADAYDTRDVFADKDEETEEPEVVPEKEEEPEEKEDIKEEEEEVDEDPLDLLEAIVRKPKLTFLENIGGFSAVVVTGARPALVLVGPKRYARVHPLSLPPTRLPATLQQAGGGDFDVAVAAGLLTLWQPIVGVARFHSSPGCEHGFVALGQAGTLTIGGLPEPVSSSLRGGMDYDAPWPTRCIPPGTAHPGLAPLGGIAFHPPSASYAVATASITSFFIKEPNPDIAARDANAPTGIDQPLISEHERRDLPTTSLPPAIPRHHVDLLSPVTWETVDSHSLAANEHIVAMHTLTLDSDQAASGCKPFLCLATSFVLGEDVASRGKIYIFDIVDIVPLPGRPQTNRKLRLLFQEEIRGCISALSELRGNLAVSLGSKVLIRSFQCNEALESVAFLDCQAWVRSLAGFKNFLLIGDLLNSLWFAGFQEEGPTRLQVLGRDFTNQLPVEFADFLVSPSSQLELVAADAFGCLHFFMYAPRDAHSLSGQKLLRRGEYNLRSRITAMRRLVAQPMTAAARQQACVVATASGAIYAVAMLPEKTFKRLHRINTQLVHGTEHLAGLNPREFRAVPIYQRQFHAPKRTVLDADLLIPLFAHGSLALQRETAQRDGTTADRVLRDIADIEKT</sequence>
<feature type="non-terminal residue" evidence="1">
    <location>
        <position position="1089"/>
    </location>
</feature>